<dbReference type="RefSeq" id="WP_111317378.1">
    <property type="nucleotide sequence ID" value="NZ_QKZT01000004.1"/>
</dbReference>
<dbReference type="EMBL" id="QKZT01000004">
    <property type="protein sequence ID" value="PZX54973.1"/>
    <property type="molecule type" value="Genomic_DNA"/>
</dbReference>
<keyword evidence="2" id="KW-1185">Reference proteome</keyword>
<organism evidence="1 2">
    <name type="scientific">Algoriphagus chordae</name>
    <dbReference type="NCBI Taxonomy" id="237019"/>
    <lineage>
        <taxon>Bacteria</taxon>
        <taxon>Pseudomonadati</taxon>
        <taxon>Bacteroidota</taxon>
        <taxon>Cytophagia</taxon>
        <taxon>Cytophagales</taxon>
        <taxon>Cyclobacteriaceae</taxon>
        <taxon>Algoriphagus</taxon>
    </lineage>
</organism>
<gene>
    <name evidence="1" type="ORF">LV85_01314</name>
</gene>
<comment type="caution">
    <text evidence="1">The sequence shown here is derived from an EMBL/GenBank/DDBJ whole genome shotgun (WGS) entry which is preliminary data.</text>
</comment>
<reference evidence="1 2" key="1">
    <citation type="submission" date="2018-06" db="EMBL/GenBank/DDBJ databases">
        <title>Genomic Encyclopedia of Archaeal and Bacterial Type Strains, Phase II (KMG-II): from individual species to whole genera.</title>
        <authorList>
            <person name="Goeker M."/>
        </authorList>
    </citation>
    <scope>NUCLEOTIDE SEQUENCE [LARGE SCALE GENOMIC DNA]</scope>
    <source>
        <strain evidence="1 2">DSM 19830</strain>
    </source>
</reference>
<proteinExistence type="predicted"/>
<evidence type="ECO:0000313" key="1">
    <source>
        <dbReference type="EMBL" id="PZX54973.1"/>
    </source>
</evidence>
<dbReference type="AlphaFoldDB" id="A0A2W7R2G2"/>
<protein>
    <submittedName>
        <fullName evidence="1">Uncharacterized protein</fullName>
    </submittedName>
</protein>
<name>A0A2W7R2G2_9BACT</name>
<dbReference type="OrthoDB" id="824012at2"/>
<evidence type="ECO:0000313" key="2">
    <source>
        <dbReference type="Proteomes" id="UP000248882"/>
    </source>
</evidence>
<sequence>MAVKSTPLTQNLAFNTHVEQVAKEFAFLVSEFGYELSKNEFKGREFWIVYSKEAIDIEILFELGGLPFVTLRNNKLPYDEANYIDNGDSVEEFNPKAQQIKNNRYERREKPNADLSDDYNLYGRAEHIASLKEAASTVRENIELRRGNLGMRE</sequence>
<accession>A0A2W7R2G2</accession>
<dbReference type="Proteomes" id="UP000248882">
    <property type="component" value="Unassembled WGS sequence"/>
</dbReference>